<protein>
    <submittedName>
        <fullName evidence="1">Uncharacterized protein</fullName>
    </submittedName>
</protein>
<dbReference type="Proteomes" id="UP000800082">
    <property type="component" value="Unassembled WGS sequence"/>
</dbReference>
<evidence type="ECO:0000313" key="1">
    <source>
        <dbReference type="EMBL" id="KAF1929634.1"/>
    </source>
</evidence>
<sequence>MNTHFTIYHLTPNLKDSFAVINEITSAHDKSDAGFSCIILDNQQHPVLHVTTPSCVTSSSQVHPVNSLVLTRGTYSFRSGAARPAHHDVAPGLTYSMGQSAGASQQIKAMPVSAFSAGDDVATLWAVEVNLVVQGATFLVAGHMAKDNVVFSEMIGNMRVCRWLYPTLERAPHVGRMPICRLYRSFVPTSHQSAQIGNNIISPTSKTPCSSKVCCCMRRLVVWRSACMRCIEVSAPPAPSTVFSA</sequence>
<reference evidence="1" key="1">
    <citation type="journal article" date="2020" name="Stud. Mycol.">
        <title>101 Dothideomycetes genomes: a test case for predicting lifestyles and emergence of pathogens.</title>
        <authorList>
            <person name="Haridas S."/>
            <person name="Albert R."/>
            <person name="Binder M."/>
            <person name="Bloem J."/>
            <person name="Labutti K."/>
            <person name="Salamov A."/>
            <person name="Andreopoulos B."/>
            <person name="Baker S."/>
            <person name="Barry K."/>
            <person name="Bills G."/>
            <person name="Bluhm B."/>
            <person name="Cannon C."/>
            <person name="Castanera R."/>
            <person name="Culley D."/>
            <person name="Daum C."/>
            <person name="Ezra D."/>
            <person name="Gonzalez J."/>
            <person name="Henrissat B."/>
            <person name="Kuo A."/>
            <person name="Liang C."/>
            <person name="Lipzen A."/>
            <person name="Lutzoni F."/>
            <person name="Magnuson J."/>
            <person name="Mondo S."/>
            <person name="Nolan M."/>
            <person name="Ohm R."/>
            <person name="Pangilinan J."/>
            <person name="Park H.-J."/>
            <person name="Ramirez L."/>
            <person name="Alfaro M."/>
            <person name="Sun H."/>
            <person name="Tritt A."/>
            <person name="Yoshinaga Y."/>
            <person name="Zwiers L.-H."/>
            <person name="Turgeon B."/>
            <person name="Goodwin S."/>
            <person name="Spatafora J."/>
            <person name="Crous P."/>
            <person name="Grigoriev I."/>
        </authorList>
    </citation>
    <scope>NUCLEOTIDE SEQUENCE</scope>
    <source>
        <strain evidence="1">CBS 183.55</strain>
    </source>
</reference>
<dbReference type="RefSeq" id="XP_033449882.1">
    <property type="nucleotide sequence ID" value="XM_033587327.1"/>
</dbReference>
<dbReference type="AlphaFoldDB" id="A0A6A5RRF4"/>
<dbReference type="EMBL" id="ML978965">
    <property type="protein sequence ID" value="KAF1929634.1"/>
    <property type="molecule type" value="Genomic_DNA"/>
</dbReference>
<accession>A0A6A5RRF4</accession>
<name>A0A6A5RRF4_9PLEO</name>
<keyword evidence="2" id="KW-1185">Reference proteome</keyword>
<gene>
    <name evidence="1" type="ORF">M421DRAFT_125394</name>
</gene>
<evidence type="ECO:0000313" key="2">
    <source>
        <dbReference type="Proteomes" id="UP000800082"/>
    </source>
</evidence>
<proteinExistence type="predicted"/>
<organism evidence="1 2">
    <name type="scientific">Didymella exigua CBS 183.55</name>
    <dbReference type="NCBI Taxonomy" id="1150837"/>
    <lineage>
        <taxon>Eukaryota</taxon>
        <taxon>Fungi</taxon>
        <taxon>Dikarya</taxon>
        <taxon>Ascomycota</taxon>
        <taxon>Pezizomycotina</taxon>
        <taxon>Dothideomycetes</taxon>
        <taxon>Pleosporomycetidae</taxon>
        <taxon>Pleosporales</taxon>
        <taxon>Pleosporineae</taxon>
        <taxon>Didymellaceae</taxon>
        <taxon>Didymella</taxon>
    </lineage>
</organism>
<dbReference type="GeneID" id="54344973"/>